<sequence length="176" mass="19031">MDALRKRDRNRTRIRISAAAAAGLLATVMFSGPAGAKPAPDEWNCEQVTAGGDQLCLHLNQFIGWWTGFNAEYRRVADQGPPAENVEISWARTDSKKWKTCDATNVCWMVEPPTPNMPAQGVTTFPAQVAGWGGVVAVDAAADLPSFSCIAIQATLSSSYYVNPIRTDVVAVCRDN</sequence>
<keyword evidence="1" id="KW-0732">Signal</keyword>
<protein>
    <recommendedName>
        <fullName evidence="4">Peptidase inhibitor family I36</fullName>
    </recommendedName>
</protein>
<organism evidence="2 3">
    <name type="scientific">Nocardia huaxiensis</name>
    <dbReference type="NCBI Taxonomy" id="2755382"/>
    <lineage>
        <taxon>Bacteria</taxon>
        <taxon>Bacillati</taxon>
        <taxon>Actinomycetota</taxon>
        <taxon>Actinomycetes</taxon>
        <taxon>Mycobacteriales</taxon>
        <taxon>Nocardiaceae</taxon>
        <taxon>Nocardia</taxon>
    </lineage>
</organism>
<reference evidence="2 3" key="1">
    <citation type="submission" date="2020-07" db="EMBL/GenBank/DDBJ databases">
        <authorList>
            <person name="Zhuang K."/>
            <person name="Ran Y."/>
        </authorList>
    </citation>
    <scope>NUCLEOTIDE SEQUENCE [LARGE SCALE GENOMIC DNA]</scope>
    <source>
        <strain evidence="2 3">WCH-YHL-001</strain>
    </source>
</reference>
<evidence type="ECO:0000313" key="2">
    <source>
        <dbReference type="EMBL" id="QLY30802.1"/>
    </source>
</evidence>
<evidence type="ECO:0008006" key="4">
    <source>
        <dbReference type="Google" id="ProtNLM"/>
    </source>
</evidence>
<feature type="signal peptide" evidence="1">
    <location>
        <begin position="1"/>
        <end position="36"/>
    </location>
</feature>
<name>A0A7D6VC82_9NOCA</name>
<feature type="chain" id="PRO_5028051328" description="Peptidase inhibitor family I36" evidence="1">
    <location>
        <begin position="37"/>
        <end position="176"/>
    </location>
</feature>
<accession>A0A7D6VC82</accession>
<proteinExistence type="predicted"/>
<dbReference type="Proteomes" id="UP000515512">
    <property type="component" value="Chromosome"/>
</dbReference>
<evidence type="ECO:0000256" key="1">
    <source>
        <dbReference type="SAM" id="SignalP"/>
    </source>
</evidence>
<dbReference type="RefSeq" id="WP_181582000.1">
    <property type="nucleotide sequence ID" value="NZ_CP059399.1"/>
</dbReference>
<keyword evidence="3" id="KW-1185">Reference proteome</keyword>
<dbReference type="AlphaFoldDB" id="A0A7D6VC82"/>
<gene>
    <name evidence="2" type="ORF">H0264_37905</name>
</gene>
<dbReference type="EMBL" id="CP059399">
    <property type="protein sequence ID" value="QLY30802.1"/>
    <property type="molecule type" value="Genomic_DNA"/>
</dbReference>
<evidence type="ECO:0000313" key="3">
    <source>
        <dbReference type="Proteomes" id="UP000515512"/>
    </source>
</evidence>
<dbReference type="KEGG" id="nhu:H0264_37905"/>